<accession>A0A8S5PSS6</accession>
<reference evidence="1" key="1">
    <citation type="journal article" date="2021" name="Proc. Natl. Acad. Sci. U.S.A.">
        <title>A Catalog of Tens of Thousands of Viruses from Human Metagenomes Reveals Hidden Associations with Chronic Diseases.</title>
        <authorList>
            <person name="Tisza M.J."/>
            <person name="Buck C.B."/>
        </authorList>
    </citation>
    <scope>NUCLEOTIDE SEQUENCE</scope>
    <source>
        <strain evidence="1">Ct96x5</strain>
    </source>
</reference>
<organism evidence="1">
    <name type="scientific">Siphoviridae sp. ct96x5</name>
    <dbReference type="NCBI Taxonomy" id="2825367"/>
    <lineage>
        <taxon>Viruses</taxon>
        <taxon>Duplodnaviria</taxon>
        <taxon>Heunggongvirae</taxon>
        <taxon>Uroviricota</taxon>
        <taxon>Caudoviricetes</taxon>
    </lineage>
</organism>
<dbReference type="EMBL" id="BK015488">
    <property type="protein sequence ID" value="DAE09557.1"/>
    <property type="molecule type" value="Genomic_DNA"/>
</dbReference>
<proteinExistence type="predicted"/>
<sequence>MNQNMEDTRKWYAEHGMLDVFMKKYICSKCKYEDTCYGLTDKEARISCKEFKYKKNRGPAKWDVSYNRVPAYGSLTMAQRIHREG</sequence>
<protein>
    <submittedName>
        <fullName evidence="1">Uncharacterized protein</fullName>
    </submittedName>
</protein>
<name>A0A8S5PSS6_9CAUD</name>
<evidence type="ECO:0000313" key="1">
    <source>
        <dbReference type="EMBL" id="DAE09557.1"/>
    </source>
</evidence>